<organism evidence="11 12">
    <name type="scientific">Shimazuella alba</name>
    <dbReference type="NCBI Taxonomy" id="2690964"/>
    <lineage>
        <taxon>Bacteria</taxon>
        <taxon>Bacillati</taxon>
        <taxon>Bacillota</taxon>
        <taxon>Bacilli</taxon>
        <taxon>Bacillales</taxon>
        <taxon>Thermoactinomycetaceae</taxon>
        <taxon>Shimazuella</taxon>
    </lineage>
</organism>
<keyword evidence="9" id="KW-0718">Serine biosynthesis</keyword>
<keyword evidence="12" id="KW-1185">Reference proteome</keyword>
<sequence>MYKVLVTDNISDLGLSTLVEAPEVKVVKKTGLTLNELLIEIEDADALLVRSQTQVTAEVLEKAHKLRVIGRAGVGVDNIDIEAATKRGIIVMNAPDGNTISTAEHTFAMLISLSRNIPQAYRSTVNGEWKRKEYVGVELNGKTLSIIGLGRIGAELAQKAKAFRMNIVAFDPYLTLDRAEELGVQKASFEDAIRAGDFISVHTPLTKQTRHLINSDVFHQMKDGVRILNCARGGIIDEHALVGAIQSGKVAGAALDVFEQEPPAPDHPLFVLPQVIVTPHLGASTVEAQENVAIDVAEEVLHVLKDEPFKNAVNLPSLSAELQKKIGPYLPLVEKLGKFSSQLATGAVQRMVISYGGEVADLEVSALTRALLSGVLSQHLDGINQVNAPHVAKNRGIEVLEQKASVSHGFTQLITVDITTSRGNTSVSGTLLNGFGARITKVNGYSVDVVPEGHILHITHQDQPGVVGKVGTILGNDKVNIATMQVGRETIGGQAIMLLGIDKGIDDAALANLRECGVVNGVQVIEL</sequence>
<evidence type="ECO:0000256" key="2">
    <source>
        <dbReference type="ARBA" id="ARBA00005216"/>
    </source>
</evidence>
<dbReference type="PANTHER" id="PTHR42938">
    <property type="entry name" value="FORMATE DEHYDROGENASE 1"/>
    <property type="match status" value="1"/>
</dbReference>
<feature type="domain" description="ACT" evidence="10">
    <location>
        <begin position="455"/>
        <end position="527"/>
    </location>
</feature>
<evidence type="ECO:0000256" key="3">
    <source>
        <dbReference type="ARBA" id="ARBA00005854"/>
    </source>
</evidence>
<keyword evidence="5 9" id="KW-0560">Oxidoreductase</keyword>
<dbReference type="InterPro" id="IPR029009">
    <property type="entry name" value="ASB_dom_sf"/>
</dbReference>
<dbReference type="SUPFAM" id="SSF143548">
    <property type="entry name" value="Serine metabolism enzymes domain"/>
    <property type="match status" value="1"/>
</dbReference>
<dbReference type="EC" id="1.1.1.95" evidence="9"/>
<comment type="function">
    <text evidence="1">Catalyzes the reversible oxidation of 3-phospho-D-glycerate to 3-phosphonooxypyruvate, the first step of the phosphorylated L-serine biosynthesis pathway. Also catalyzes the reversible oxidation of 2-hydroxyglutarate to 2-oxoglutarate.</text>
</comment>
<dbReference type="GO" id="GO:0051287">
    <property type="term" value="F:NAD binding"/>
    <property type="evidence" value="ECO:0007669"/>
    <property type="project" value="UniProtKB-UniRule"/>
</dbReference>
<dbReference type="GO" id="GO:0004617">
    <property type="term" value="F:phosphoglycerate dehydrogenase activity"/>
    <property type="evidence" value="ECO:0007669"/>
    <property type="project" value="UniProtKB-UniRule"/>
</dbReference>
<keyword evidence="9" id="KW-0028">Amino-acid biosynthesis</keyword>
<evidence type="ECO:0000256" key="5">
    <source>
        <dbReference type="ARBA" id="ARBA00023002"/>
    </source>
</evidence>
<dbReference type="InterPro" id="IPR045865">
    <property type="entry name" value="ACT-like_dom_sf"/>
</dbReference>
<dbReference type="Gene3D" id="3.30.1330.90">
    <property type="entry name" value="D-3-phosphoglycerate dehydrogenase, domain 3"/>
    <property type="match status" value="1"/>
</dbReference>
<dbReference type="SUPFAM" id="SSF52283">
    <property type="entry name" value="Formate/glycerate dehydrogenase catalytic domain-like"/>
    <property type="match status" value="1"/>
</dbReference>
<dbReference type="AlphaFoldDB" id="A0A6I4VP85"/>
<dbReference type="SUPFAM" id="SSF55021">
    <property type="entry name" value="ACT-like"/>
    <property type="match status" value="1"/>
</dbReference>
<dbReference type="GO" id="GO:0006564">
    <property type="term" value="P:L-serine biosynthetic process"/>
    <property type="evidence" value="ECO:0007669"/>
    <property type="project" value="UniProtKB-UniRule"/>
</dbReference>
<dbReference type="InterPro" id="IPR006140">
    <property type="entry name" value="D-isomer_DH_NAD-bd"/>
</dbReference>
<protein>
    <recommendedName>
        <fullName evidence="4 9">D-3-phosphoglycerate dehydrogenase</fullName>
        <ecNumber evidence="9">1.1.1.95</ecNumber>
    </recommendedName>
</protein>
<proteinExistence type="inferred from homology"/>
<comment type="similarity">
    <text evidence="3 9">Belongs to the D-isomer specific 2-hydroxyacid dehydrogenase family.</text>
</comment>
<dbReference type="InterPro" id="IPR045626">
    <property type="entry name" value="PGDH_ASB_dom"/>
</dbReference>
<name>A0A6I4VP85_9BACL</name>
<dbReference type="Pfam" id="PF19304">
    <property type="entry name" value="PGDH_inter"/>
    <property type="match status" value="1"/>
</dbReference>
<evidence type="ECO:0000313" key="11">
    <source>
        <dbReference type="EMBL" id="MXQ52221.1"/>
    </source>
</evidence>
<evidence type="ECO:0000256" key="7">
    <source>
        <dbReference type="ARBA" id="ARBA00048126"/>
    </source>
</evidence>
<dbReference type="InterPro" id="IPR029753">
    <property type="entry name" value="D-isomer_DH_CS"/>
</dbReference>
<dbReference type="Pfam" id="PF01842">
    <property type="entry name" value="ACT"/>
    <property type="match status" value="1"/>
</dbReference>
<dbReference type="Pfam" id="PF02826">
    <property type="entry name" value="2-Hacid_dh_C"/>
    <property type="match status" value="1"/>
</dbReference>
<evidence type="ECO:0000256" key="9">
    <source>
        <dbReference type="RuleBase" id="RU363003"/>
    </source>
</evidence>
<dbReference type="RefSeq" id="WP_160799271.1">
    <property type="nucleotide sequence ID" value="NZ_WUUL01000001.1"/>
</dbReference>
<dbReference type="InterPro" id="IPR006236">
    <property type="entry name" value="PGDH"/>
</dbReference>
<dbReference type="Gene3D" id="3.30.70.260">
    <property type="match status" value="1"/>
</dbReference>
<dbReference type="SUPFAM" id="SSF51735">
    <property type="entry name" value="NAD(P)-binding Rossmann-fold domains"/>
    <property type="match status" value="1"/>
</dbReference>
<keyword evidence="6 9" id="KW-0520">NAD</keyword>
<evidence type="ECO:0000256" key="4">
    <source>
        <dbReference type="ARBA" id="ARBA00021582"/>
    </source>
</evidence>
<evidence type="ECO:0000313" key="12">
    <source>
        <dbReference type="Proteomes" id="UP000430692"/>
    </source>
</evidence>
<comment type="pathway">
    <text evidence="2 9">Amino-acid biosynthesis; L-serine biosynthesis; L-serine from 3-phospho-D-glycerate: step 1/3.</text>
</comment>
<evidence type="ECO:0000256" key="1">
    <source>
        <dbReference type="ARBA" id="ARBA00003800"/>
    </source>
</evidence>
<dbReference type="CDD" id="cd04902">
    <property type="entry name" value="ACT_3PGDH-xct"/>
    <property type="match status" value="1"/>
</dbReference>
<dbReference type="Pfam" id="PF00389">
    <property type="entry name" value="2-Hacid_dh"/>
    <property type="match status" value="1"/>
</dbReference>
<evidence type="ECO:0000256" key="8">
    <source>
        <dbReference type="ARBA" id="ARBA00048731"/>
    </source>
</evidence>
<dbReference type="PANTHER" id="PTHR42938:SF47">
    <property type="entry name" value="HYDROXYPYRUVATE REDUCTASE"/>
    <property type="match status" value="1"/>
</dbReference>
<comment type="catalytic activity">
    <reaction evidence="7">
        <text>(R)-2-hydroxyglutarate + NAD(+) = 2-oxoglutarate + NADH + H(+)</text>
        <dbReference type="Rhea" id="RHEA:49612"/>
        <dbReference type="ChEBI" id="CHEBI:15378"/>
        <dbReference type="ChEBI" id="CHEBI:15801"/>
        <dbReference type="ChEBI" id="CHEBI:16810"/>
        <dbReference type="ChEBI" id="CHEBI:57540"/>
        <dbReference type="ChEBI" id="CHEBI:57945"/>
        <dbReference type="EC" id="1.1.1.399"/>
    </reaction>
</comment>
<evidence type="ECO:0000259" key="10">
    <source>
        <dbReference type="PROSITE" id="PS51671"/>
    </source>
</evidence>
<dbReference type="Gene3D" id="3.40.50.720">
    <property type="entry name" value="NAD(P)-binding Rossmann-like Domain"/>
    <property type="match status" value="2"/>
</dbReference>
<dbReference type="InterPro" id="IPR006139">
    <property type="entry name" value="D-isomer_2_OHA_DH_cat_dom"/>
</dbReference>
<dbReference type="InterPro" id="IPR002912">
    <property type="entry name" value="ACT_dom"/>
</dbReference>
<gene>
    <name evidence="11" type="ORF">GSM42_00340</name>
</gene>
<dbReference type="FunFam" id="3.30.1330.90:FF:000003">
    <property type="entry name" value="D-3-phosphoglycerate dehydrogenase"/>
    <property type="match status" value="1"/>
</dbReference>
<accession>A0A6I4VP85</accession>
<dbReference type="NCBIfam" id="TIGR01327">
    <property type="entry name" value="PGDH"/>
    <property type="match status" value="1"/>
</dbReference>
<dbReference type="FunFam" id="3.30.70.260:FF:000008">
    <property type="entry name" value="D-3-phosphoglycerate dehydrogenase, chloroplastic"/>
    <property type="match status" value="1"/>
</dbReference>
<dbReference type="InterPro" id="IPR036291">
    <property type="entry name" value="NAD(P)-bd_dom_sf"/>
</dbReference>
<dbReference type="UniPathway" id="UPA00135">
    <property type="reaction ID" value="UER00196"/>
</dbReference>
<reference evidence="11 12" key="1">
    <citation type="submission" date="2019-12" db="EMBL/GenBank/DDBJ databases">
        <title>Whole-genome analyses of novel actinobacteria.</title>
        <authorList>
            <person name="Sahin N."/>
            <person name="Saygin H."/>
        </authorList>
    </citation>
    <scope>NUCLEOTIDE SEQUENCE [LARGE SCALE GENOMIC DNA]</scope>
    <source>
        <strain evidence="11 12">KC615</strain>
    </source>
</reference>
<dbReference type="CDD" id="cd12173">
    <property type="entry name" value="PGDH_4"/>
    <property type="match status" value="1"/>
</dbReference>
<dbReference type="PROSITE" id="PS00671">
    <property type="entry name" value="D_2_HYDROXYACID_DH_3"/>
    <property type="match status" value="1"/>
</dbReference>
<evidence type="ECO:0000256" key="6">
    <source>
        <dbReference type="ARBA" id="ARBA00023027"/>
    </source>
</evidence>
<comment type="catalytic activity">
    <reaction evidence="8 9">
        <text>(2R)-3-phosphoglycerate + NAD(+) = 3-phosphooxypyruvate + NADH + H(+)</text>
        <dbReference type="Rhea" id="RHEA:12641"/>
        <dbReference type="ChEBI" id="CHEBI:15378"/>
        <dbReference type="ChEBI" id="CHEBI:18110"/>
        <dbReference type="ChEBI" id="CHEBI:57540"/>
        <dbReference type="ChEBI" id="CHEBI:57945"/>
        <dbReference type="ChEBI" id="CHEBI:58272"/>
        <dbReference type="EC" id="1.1.1.95"/>
    </reaction>
</comment>
<dbReference type="FunFam" id="3.40.50.720:FF:000021">
    <property type="entry name" value="D-3-phosphoglycerate dehydrogenase"/>
    <property type="match status" value="1"/>
</dbReference>
<dbReference type="EMBL" id="WUUL01000001">
    <property type="protein sequence ID" value="MXQ52221.1"/>
    <property type="molecule type" value="Genomic_DNA"/>
</dbReference>
<comment type="caution">
    <text evidence="11">The sequence shown here is derived from an EMBL/GenBank/DDBJ whole genome shotgun (WGS) entry which is preliminary data.</text>
</comment>
<dbReference type="PROSITE" id="PS51671">
    <property type="entry name" value="ACT"/>
    <property type="match status" value="1"/>
</dbReference>
<dbReference type="Proteomes" id="UP000430692">
    <property type="component" value="Unassembled WGS sequence"/>
</dbReference>